<dbReference type="eggNOG" id="COG2839">
    <property type="taxonomic scope" value="Bacteria"/>
</dbReference>
<evidence type="ECO:0000313" key="2">
    <source>
        <dbReference type="Proteomes" id="UP000006443"/>
    </source>
</evidence>
<dbReference type="AlphaFoldDB" id="C0GDH7"/>
<accession>C0GDH7</accession>
<sequence length="158" mass="16195">MAAAALVLAVILFAAGLIGVVLPGLPGALLVYGGMLLYGVLTSFASLDANFFLLQGMAVLLVFSVDFLSTAVGSRRFGGSRYAVWGAVFGALAGLLLFGPFGIILGPFMGAVLAETIAGKQLQQAIRAGFGTLVGLLGGTVLKLAILIIMIITFFRAI</sequence>
<evidence type="ECO:0008006" key="3">
    <source>
        <dbReference type="Google" id="ProtNLM"/>
    </source>
</evidence>
<reference evidence="1 2" key="1">
    <citation type="submission" date="2009-02" db="EMBL/GenBank/DDBJ databases">
        <title>Sequencing of the draft genome and assembly of Dethiobacter alkaliphilus AHT 1.</title>
        <authorList>
            <consortium name="US DOE Joint Genome Institute (JGI-PGF)"/>
            <person name="Lucas S."/>
            <person name="Copeland A."/>
            <person name="Lapidus A."/>
            <person name="Glavina del Rio T."/>
            <person name="Dalin E."/>
            <person name="Tice H."/>
            <person name="Bruce D."/>
            <person name="Goodwin L."/>
            <person name="Pitluck S."/>
            <person name="Larimer F."/>
            <person name="Land M.L."/>
            <person name="Hauser L."/>
            <person name="Muyzer G."/>
        </authorList>
    </citation>
    <scope>NUCLEOTIDE SEQUENCE [LARGE SCALE GENOMIC DNA]</scope>
    <source>
        <strain evidence="1 2">AHT 1</strain>
    </source>
</reference>
<dbReference type="InterPro" id="IPR007403">
    <property type="entry name" value="DUF456"/>
</dbReference>
<dbReference type="EMBL" id="ACJM01000002">
    <property type="protein sequence ID" value="EEG78698.1"/>
    <property type="molecule type" value="Genomic_DNA"/>
</dbReference>
<dbReference type="RefSeq" id="WP_008514782.1">
    <property type="nucleotide sequence ID" value="NZ_ACJM01000002.1"/>
</dbReference>
<evidence type="ECO:0000313" key="1">
    <source>
        <dbReference type="EMBL" id="EEG78698.1"/>
    </source>
</evidence>
<keyword evidence="2" id="KW-1185">Reference proteome</keyword>
<gene>
    <name evidence="1" type="ORF">DealDRAFT_0628</name>
</gene>
<dbReference type="STRING" id="555088.DealDRAFT_0628"/>
<dbReference type="OrthoDB" id="9808460at2"/>
<name>C0GDH7_DETAL</name>
<proteinExistence type="predicted"/>
<comment type="caution">
    <text evidence="1">The sequence shown here is derived from an EMBL/GenBank/DDBJ whole genome shotgun (WGS) entry which is preliminary data.</text>
</comment>
<organism evidence="1 2">
    <name type="scientific">Dethiobacter alkaliphilus AHT 1</name>
    <dbReference type="NCBI Taxonomy" id="555088"/>
    <lineage>
        <taxon>Bacteria</taxon>
        <taxon>Bacillati</taxon>
        <taxon>Bacillota</taxon>
        <taxon>Dethiobacteria</taxon>
        <taxon>Dethiobacterales</taxon>
        <taxon>Dethiobacteraceae</taxon>
        <taxon>Dethiobacter</taxon>
    </lineage>
</organism>
<dbReference type="PANTHER" id="PTHR39165:SF1">
    <property type="entry name" value="DUF456 DOMAIN-CONTAINING PROTEIN"/>
    <property type="match status" value="1"/>
</dbReference>
<dbReference type="Proteomes" id="UP000006443">
    <property type="component" value="Unassembled WGS sequence"/>
</dbReference>
<dbReference type="Pfam" id="PF04306">
    <property type="entry name" value="DUF456"/>
    <property type="match status" value="1"/>
</dbReference>
<protein>
    <recommendedName>
        <fullName evidence="3">DUF456 domain-containing protein</fullName>
    </recommendedName>
</protein>
<dbReference type="PANTHER" id="PTHR39165">
    <property type="entry name" value="IG HYPOTHETICAL 17883"/>
    <property type="match status" value="1"/>
</dbReference>